<sequence length="116" mass="12275">MKVKKAIIGSTLALGLLVGGGSMVAGKTINGFSSTGTFTITATAWFNPSWKVVSGAGYNLKAGENVKQTYVRIQEGSYDSGRVYSSKASSTSTNKEYSVSKSKSNNPFSTMYTNYG</sequence>
<evidence type="ECO:0000313" key="3">
    <source>
        <dbReference type="Proteomes" id="UP000323317"/>
    </source>
</evidence>
<organism evidence="2 3">
    <name type="scientific">Rossellomorea vietnamensis</name>
    <dbReference type="NCBI Taxonomy" id="218284"/>
    <lineage>
        <taxon>Bacteria</taxon>
        <taxon>Bacillati</taxon>
        <taxon>Bacillota</taxon>
        <taxon>Bacilli</taxon>
        <taxon>Bacillales</taxon>
        <taxon>Bacillaceae</taxon>
        <taxon>Rossellomorea</taxon>
    </lineage>
</organism>
<evidence type="ECO:0000256" key="1">
    <source>
        <dbReference type="SAM" id="MobiDB-lite"/>
    </source>
</evidence>
<feature type="region of interest" description="Disordered" evidence="1">
    <location>
        <begin position="80"/>
        <end position="116"/>
    </location>
</feature>
<protein>
    <submittedName>
        <fullName evidence="2">Uncharacterized protein</fullName>
    </submittedName>
</protein>
<reference evidence="2 3" key="1">
    <citation type="submission" date="2019-08" db="EMBL/GenBank/DDBJ databases">
        <title>Bacillus genomes from the desert of Cuatro Cienegas, Coahuila.</title>
        <authorList>
            <person name="Olmedo-Alvarez G."/>
        </authorList>
    </citation>
    <scope>NUCLEOTIDE SEQUENCE [LARGE SCALE GENOMIC DNA]</scope>
    <source>
        <strain evidence="2 3">CH40_1T</strain>
    </source>
</reference>
<dbReference type="AlphaFoldDB" id="A0A5D4KB19"/>
<comment type="caution">
    <text evidence="2">The sequence shown here is derived from an EMBL/GenBank/DDBJ whole genome shotgun (WGS) entry which is preliminary data.</text>
</comment>
<dbReference type="RefSeq" id="WP_148947603.1">
    <property type="nucleotide sequence ID" value="NZ_VTEH01000012.1"/>
</dbReference>
<proteinExistence type="predicted"/>
<name>A0A5D4KB19_9BACI</name>
<dbReference type="Proteomes" id="UP000323317">
    <property type="component" value="Unassembled WGS sequence"/>
</dbReference>
<feature type="compositionally biased region" description="Polar residues" evidence="1">
    <location>
        <begin position="86"/>
        <end position="116"/>
    </location>
</feature>
<dbReference type="EMBL" id="VTEH01000012">
    <property type="protein sequence ID" value="TYR74382.1"/>
    <property type="molecule type" value="Genomic_DNA"/>
</dbReference>
<evidence type="ECO:0000313" key="2">
    <source>
        <dbReference type="EMBL" id="TYR74382.1"/>
    </source>
</evidence>
<accession>A0A5D4KB19</accession>
<gene>
    <name evidence="2" type="ORF">FZC79_14965</name>
</gene>